<keyword evidence="3" id="KW-1185">Reference proteome</keyword>
<organism evidence="2 3">
    <name type="scientific">Thalassotalea fonticola</name>
    <dbReference type="NCBI Taxonomy" id="3065649"/>
    <lineage>
        <taxon>Bacteria</taxon>
        <taxon>Pseudomonadati</taxon>
        <taxon>Pseudomonadota</taxon>
        <taxon>Gammaproteobacteria</taxon>
        <taxon>Alteromonadales</taxon>
        <taxon>Colwelliaceae</taxon>
        <taxon>Thalassotalea</taxon>
    </lineage>
</organism>
<keyword evidence="1" id="KW-0732">Signal</keyword>
<evidence type="ECO:0000313" key="2">
    <source>
        <dbReference type="EMBL" id="WOH37566.1"/>
    </source>
</evidence>
<dbReference type="EMBL" id="CP136600">
    <property type="protein sequence ID" value="WOH37566.1"/>
    <property type="molecule type" value="Genomic_DNA"/>
</dbReference>
<proteinExistence type="predicted"/>
<dbReference type="Pfam" id="PF06649">
    <property type="entry name" value="DUF1161"/>
    <property type="match status" value="1"/>
</dbReference>
<dbReference type="RefSeq" id="WP_348396353.1">
    <property type="nucleotide sequence ID" value="NZ_CP136600.1"/>
</dbReference>
<feature type="signal peptide" evidence="1">
    <location>
        <begin position="1"/>
        <end position="28"/>
    </location>
</feature>
<gene>
    <name evidence="2" type="ORF">RI844_19730</name>
</gene>
<dbReference type="Proteomes" id="UP001301442">
    <property type="component" value="Chromosome"/>
</dbReference>
<reference evidence="2 3" key="1">
    <citation type="submission" date="2023-09" db="EMBL/GenBank/DDBJ databases">
        <authorList>
            <person name="Qi X."/>
        </authorList>
    </citation>
    <scope>NUCLEOTIDE SEQUENCE [LARGE SCALE GENOMIC DNA]</scope>
    <source>
        <strain evidence="2 3">S1-1</strain>
    </source>
</reference>
<protein>
    <submittedName>
        <fullName evidence="2">DUF1161 domain-containing protein</fullName>
    </submittedName>
</protein>
<accession>A0ABZ0GQ87</accession>
<sequence length="89" mass="10049">MLLKYKYQPLISALITNWCIIFSVSAQAEVKHCADLQDEIHTKISNNGIENVDLTVVENDEVEDHDGYSVVGSCEVGSQKVLYKNLYEE</sequence>
<evidence type="ECO:0000256" key="1">
    <source>
        <dbReference type="SAM" id="SignalP"/>
    </source>
</evidence>
<name>A0ABZ0GQ87_9GAMM</name>
<evidence type="ECO:0000313" key="3">
    <source>
        <dbReference type="Proteomes" id="UP001301442"/>
    </source>
</evidence>
<dbReference type="InterPro" id="IPR010595">
    <property type="entry name" value="DUF1161"/>
</dbReference>
<feature type="chain" id="PRO_5047392200" evidence="1">
    <location>
        <begin position="29"/>
        <end position="89"/>
    </location>
</feature>